<dbReference type="RefSeq" id="WP_190476899.1">
    <property type="nucleotide sequence ID" value="NZ_JACJSG010000040.1"/>
</dbReference>
<name>A0ABR8DDJ5_9NOST</name>
<dbReference type="Proteomes" id="UP000661112">
    <property type="component" value="Unassembled WGS sequence"/>
</dbReference>
<evidence type="ECO:0000313" key="1">
    <source>
        <dbReference type="EMBL" id="MBD2503798.1"/>
    </source>
</evidence>
<protein>
    <submittedName>
        <fullName evidence="1">Uncharacterized protein</fullName>
    </submittedName>
</protein>
<sequence length="561" mass="60641">MPEIKRPNYFTSEFLVAKDFQDEQAYHRDMRHCHNRLLHTPGVVNGLEVKTDDNKLFIVKAGMAIDQNGKEIILASDTLPQPLNLTATGGIYVTIEYKDVTDEQDKDVTSGLLNQYRRITERPLIKTTTSQPTSNDVVILLAKVNLAINGNIINIEDMRTFASAKINNATLNSIVKKAGDTMTGPLTVNANLQVTKGAIIPSVGNTEASGIMFPKDPGGGTGDAAWLRYYSRTGENTTFEIGTSNNSDDHIALMASGNVGIGTTDPKYKLEVVGDIKASSIDSVKLNVFGDLYVDGNIQVKDDTLAAMILRKRQYHGIVDIDPNMPLIIHLCFESRLHIPKTIKLFLRGSLFSRAFYTELGSHTHQAAAQSISLNHSHGHNFSISSISDHTHAINVGNTGGAGKPSDHNYGGSFPSSLGGWKSGWISLLTCLTGETAAYWVSSSGSHNHSLSGGIVSNLGDHQHSITVSSTGASIQAGTQSKEYFSSLQLLVNGQPRTDSLLQLLNGWREIGNGSATHPLITSGTGVLDITSLVPQEIGNHELRFVVTQGGGKLQYNIFCE</sequence>
<dbReference type="EMBL" id="JACJSG010000040">
    <property type="protein sequence ID" value="MBD2503798.1"/>
    <property type="molecule type" value="Genomic_DNA"/>
</dbReference>
<comment type="caution">
    <text evidence="1">The sequence shown here is derived from an EMBL/GenBank/DDBJ whole genome shotgun (WGS) entry which is preliminary data.</text>
</comment>
<evidence type="ECO:0000313" key="2">
    <source>
        <dbReference type="Proteomes" id="UP000661112"/>
    </source>
</evidence>
<keyword evidence="2" id="KW-1185">Reference proteome</keyword>
<accession>A0ABR8DDJ5</accession>
<organism evidence="1 2">
    <name type="scientific">Anabaena azotica FACHB-119</name>
    <dbReference type="NCBI Taxonomy" id="947527"/>
    <lineage>
        <taxon>Bacteria</taxon>
        <taxon>Bacillati</taxon>
        <taxon>Cyanobacteriota</taxon>
        <taxon>Cyanophyceae</taxon>
        <taxon>Nostocales</taxon>
        <taxon>Nostocaceae</taxon>
        <taxon>Anabaena</taxon>
        <taxon>Anabaena azotica</taxon>
    </lineage>
</organism>
<proteinExistence type="predicted"/>
<reference evidence="1 2" key="1">
    <citation type="journal article" date="2020" name="ISME J.">
        <title>Comparative genomics reveals insights into cyanobacterial evolution and habitat adaptation.</title>
        <authorList>
            <person name="Chen M.Y."/>
            <person name="Teng W.K."/>
            <person name="Zhao L."/>
            <person name="Hu C.X."/>
            <person name="Zhou Y.K."/>
            <person name="Han B.P."/>
            <person name="Song L.R."/>
            <person name="Shu W.S."/>
        </authorList>
    </citation>
    <scope>NUCLEOTIDE SEQUENCE [LARGE SCALE GENOMIC DNA]</scope>
    <source>
        <strain evidence="1 2">FACHB-119</strain>
    </source>
</reference>
<gene>
    <name evidence="1" type="ORF">H6G83_24850</name>
</gene>